<reference evidence="1" key="1">
    <citation type="submission" date="2018-02" db="EMBL/GenBank/DDBJ databases">
        <title>Rhizophora mucronata_Transcriptome.</title>
        <authorList>
            <person name="Meera S.P."/>
            <person name="Sreeshan A."/>
            <person name="Augustine A."/>
        </authorList>
    </citation>
    <scope>NUCLEOTIDE SEQUENCE</scope>
    <source>
        <tissue evidence="1">Leaf</tissue>
    </source>
</reference>
<protein>
    <submittedName>
        <fullName evidence="1">Uncharacterized protein</fullName>
    </submittedName>
</protein>
<dbReference type="EMBL" id="GGEC01069279">
    <property type="protein sequence ID" value="MBX49763.1"/>
    <property type="molecule type" value="Transcribed_RNA"/>
</dbReference>
<accession>A0A2P2P544</accession>
<sequence>MLFIYSCNSLSGQRRIPSCNFRAFPGSFTFLLCRNFLLLEIKE</sequence>
<proteinExistence type="predicted"/>
<dbReference type="AlphaFoldDB" id="A0A2P2P544"/>
<name>A0A2P2P544_RHIMU</name>
<evidence type="ECO:0000313" key="1">
    <source>
        <dbReference type="EMBL" id="MBX49763.1"/>
    </source>
</evidence>
<organism evidence="1">
    <name type="scientific">Rhizophora mucronata</name>
    <name type="common">Asiatic mangrove</name>
    <dbReference type="NCBI Taxonomy" id="61149"/>
    <lineage>
        <taxon>Eukaryota</taxon>
        <taxon>Viridiplantae</taxon>
        <taxon>Streptophyta</taxon>
        <taxon>Embryophyta</taxon>
        <taxon>Tracheophyta</taxon>
        <taxon>Spermatophyta</taxon>
        <taxon>Magnoliopsida</taxon>
        <taxon>eudicotyledons</taxon>
        <taxon>Gunneridae</taxon>
        <taxon>Pentapetalae</taxon>
        <taxon>rosids</taxon>
        <taxon>fabids</taxon>
        <taxon>Malpighiales</taxon>
        <taxon>Rhizophoraceae</taxon>
        <taxon>Rhizophora</taxon>
    </lineage>
</organism>